<dbReference type="InterPro" id="IPR013805">
    <property type="entry name" value="GrpE_CC"/>
</dbReference>
<dbReference type="InterPro" id="IPR009012">
    <property type="entry name" value="GrpE_head"/>
</dbReference>
<evidence type="ECO:0000256" key="5">
    <source>
        <dbReference type="RuleBase" id="RU004478"/>
    </source>
</evidence>
<feature type="region of interest" description="Disordered" evidence="7">
    <location>
        <begin position="225"/>
        <end position="247"/>
    </location>
</feature>
<evidence type="ECO:0000256" key="6">
    <source>
        <dbReference type="SAM" id="Coils"/>
    </source>
</evidence>
<keyword evidence="2 3" id="KW-0143">Chaperone</keyword>
<comment type="subunit">
    <text evidence="3">Homodimer.</text>
</comment>
<reference evidence="8 9" key="1">
    <citation type="submission" date="2023-06" db="EMBL/GenBank/DDBJ databases">
        <title>Whole genome sequence of Oscillatoria calcuttensis NRMC-F 0142.</title>
        <authorList>
            <person name="Shakena Fathima T."/>
            <person name="Muralitharan G."/>
            <person name="Thajuddin N."/>
        </authorList>
    </citation>
    <scope>NUCLEOTIDE SEQUENCE [LARGE SCALE GENOMIC DNA]</scope>
    <source>
        <strain evidence="8 9">NRMC-F 0142</strain>
    </source>
</reference>
<proteinExistence type="inferred from homology"/>
<protein>
    <recommendedName>
        <fullName evidence="3 4">Protein GrpE</fullName>
    </recommendedName>
    <alternativeName>
        <fullName evidence="3">HSP-70 cofactor</fullName>
    </alternativeName>
</protein>
<evidence type="ECO:0000313" key="9">
    <source>
        <dbReference type="Proteomes" id="UP001230986"/>
    </source>
</evidence>
<comment type="similarity">
    <text evidence="1 3 5">Belongs to the GrpE family.</text>
</comment>
<keyword evidence="3" id="KW-0963">Cytoplasm</keyword>
<keyword evidence="6" id="KW-0175">Coiled coil</keyword>
<dbReference type="PROSITE" id="PS01071">
    <property type="entry name" value="GRPE"/>
    <property type="match status" value="1"/>
</dbReference>
<dbReference type="NCBIfam" id="NF010738">
    <property type="entry name" value="PRK14140.1"/>
    <property type="match status" value="1"/>
</dbReference>
<comment type="caution">
    <text evidence="8">The sequence shown here is derived from an EMBL/GenBank/DDBJ whole genome shotgun (WGS) entry which is preliminary data.</text>
</comment>
<keyword evidence="9" id="KW-1185">Reference proteome</keyword>
<evidence type="ECO:0000313" key="8">
    <source>
        <dbReference type="EMBL" id="MDL5056726.1"/>
    </source>
</evidence>
<comment type="subcellular location">
    <subcellularLocation>
        <location evidence="3">Cytoplasm</location>
    </subcellularLocation>
</comment>
<dbReference type="Pfam" id="PF01025">
    <property type="entry name" value="GrpE"/>
    <property type="match status" value="1"/>
</dbReference>
<dbReference type="Gene3D" id="2.30.22.10">
    <property type="entry name" value="Head domain of nucleotide exchange factor GrpE"/>
    <property type="match status" value="1"/>
</dbReference>
<dbReference type="SUPFAM" id="SSF51064">
    <property type="entry name" value="Head domain of nucleotide exchange factor GrpE"/>
    <property type="match status" value="1"/>
</dbReference>
<dbReference type="PRINTS" id="PR00773">
    <property type="entry name" value="GRPEPROTEIN"/>
</dbReference>
<feature type="coiled-coil region" evidence="6">
    <location>
        <begin position="65"/>
        <end position="124"/>
    </location>
</feature>
<name>A0ABT7LXJ0_9CYAN</name>
<dbReference type="InterPro" id="IPR000740">
    <property type="entry name" value="GrpE"/>
</dbReference>
<dbReference type="EMBL" id="JASVEJ010000017">
    <property type="protein sequence ID" value="MDL5056726.1"/>
    <property type="molecule type" value="Genomic_DNA"/>
</dbReference>
<organism evidence="8 9">
    <name type="scientific">Geitlerinema calcuttense NRMC-F 0142</name>
    <dbReference type="NCBI Taxonomy" id="2922238"/>
    <lineage>
        <taxon>Bacteria</taxon>
        <taxon>Bacillati</taxon>
        <taxon>Cyanobacteriota</taxon>
        <taxon>Cyanophyceae</taxon>
        <taxon>Geitlerinematales</taxon>
        <taxon>Geitlerinemataceae</taxon>
        <taxon>Geitlerinema</taxon>
    </lineage>
</organism>
<evidence type="ECO:0000256" key="3">
    <source>
        <dbReference type="HAMAP-Rule" id="MF_01151"/>
    </source>
</evidence>
<dbReference type="Proteomes" id="UP001230986">
    <property type="component" value="Unassembled WGS sequence"/>
</dbReference>
<dbReference type="Gene3D" id="3.90.20.20">
    <property type="match status" value="1"/>
</dbReference>
<dbReference type="HAMAP" id="MF_01151">
    <property type="entry name" value="GrpE"/>
    <property type="match status" value="1"/>
</dbReference>
<feature type="region of interest" description="Disordered" evidence="7">
    <location>
        <begin position="1"/>
        <end position="39"/>
    </location>
</feature>
<dbReference type="PANTHER" id="PTHR21237">
    <property type="entry name" value="GRPE PROTEIN"/>
    <property type="match status" value="1"/>
</dbReference>
<gene>
    <name evidence="3 8" type="primary">grpE</name>
    <name evidence="8" type="ORF">QQ055_04505</name>
</gene>
<dbReference type="RefSeq" id="WP_283362017.1">
    <property type="nucleotide sequence ID" value="NZ_JASVEJ010000017.1"/>
</dbReference>
<evidence type="ECO:0000256" key="2">
    <source>
        <dbReference type="ARBA" id="ARBA00023186"/>
    </source>
</evidence>
<dbReference type="PANTHER" id="PTHR21237:SF23">
    <property type="entry name" value="GRPE PROTEIN HOMOLOG, MITOCHONDRIAL"/>
    <property type="match status" value="1"/>
</dbReference>
<evidence type="ECO:0000256" key="4">
    <source>
        <dbReference type="RuleBase" id="RU000639"/>
    </source>
</evidence>
<evidence type="ECO:0000256" key="1">
    <source>
        <dbReference type="ARBA" id="ARBA00009054"/>
    </source>
</evidence>
<keyword evidence="3 4" id="KW-0346">Stress response</keyword>
<dbReference type="CDD" id="cd00446">
    <property type="entry name" value="GrpE"/>
    <property type="match status" value="1"/>
</dbReference>
<sequence>MIDEEKQFDNTPDSTSEVSDLPEDATGVSSSDPEEVSAAAFEAEDVPIAEATAEPALEEQTALDAEALLAEVARKDAEVETLKAQLKDLNNQSIRIAADFDNFRKRTQKEKEEFEQQVKCSTLKELLPVVDNFERARSQIKPQSEAEMSIHKSYQSVYKQLVDCLKRIGVSPMRSEGKEFDPNLHEAVMREATDQYEEGVVMEELMRGYLLGDRVLRHAMVKVAAAPEPGDPSTATETPTAEAENAG</sequence>
<dbReference type="SUPFAM" id="SSF58014">
    <property type="entry name" value="Coiled-coil domain of nucleotide exchange factor GrpE"/>
    <property type="match status" value="1"/>
</dbReference>
<accession>A0ABT7LXJ0</accession>
<evidence type="ECO:0000256" key="7">
    <source>
        <dbReference type="SAM" id="MobiDB-lite"/>
    </source>
</evidence>
<comment type="function">
    <text evidence="3 4">Participates actively in the response to hyperosmotic and heat shock by preventing the aggregation of stress-denatured proteins, in association with DnaK and GrpE. It is the nucleotide exchange factor for DnaK and may function as a thermosensor. Unfolded proteins bind initially to DnaJ; upon interaction with the DnaJ-bound protein, DnaK hydrolyzes its bound ATP, resulting in the formation of a stable complex. GrpE releases ADP from DnaK; ATP binding to DnaK triggers the release of the substrate protein, thus completing the reaction cycle. Several rounds of ATP-dependent interactions between DnaJ, DnaK and GrpE are required for fully efficient folding.</text>
</comment>
<feature type="compositionally biased region" description="Polar residues" evidence="7">
    <location>
        <begin position="9"/>
        <end position="18"/>
    </location>
</feature>
<feature type="compositionally biased region" description="Low complexity" evidence="7">
    <location>
        <begin position="234"/>
        <end position="247"/>
    </location>
</feature>
<dbReference type="NCBIfam" id="NF010741">
    <property type="entry name" value="PRK14143.1"/>
    <property type="match status" value="1"/>
</dbReference>